<evidence type="ECO:0000256" key="12">
    <source>
        <dbReference type="SAM" id="SignalP"/>
    </source>
</evidence>
<dbReference type="InterPro" id="IPR003374">
    <property type="entry name" value="ApbE-like_sf"/>
</dbReference>
<keyword evidence="14" id="KW-1185">Reference proteome</keyword>
<evidence type="ECO:0000256" key="6">
    <source>
        <dbReference type="ARBA" id="ARBA00022723"/>
    </source>
</evidence>
<evidence type="ECO:0000256" key="8">
    <source>
        <dbReference type="ARBA" id="ARBA00022842"/>
    </source>
</evidence>
<feature type="chain" id="PRO_5047028932" description="FAD:protein FMN transferase" evidence="12">
    <location>
        <begin position="23"/>
        <end position="322"/>
    </location>
</feature>
<dbReference type="Pfam" id="PF02424">
    <property type="entry name" value="ApbE"/>
    <property type="match status" value="1"/>
</dbReference>
<dbReference type="PANTHER" id="PTHR30040:SF2">
    <property type="entry name" value="FAD:PROTEIN FMN TRANSFERASE"/>
    <property type="match status" value="1"/>
</dbReference>
<evidence type="ECO:0000313" key="14">
    <source>
        <dbReference type="Proteomes" id="UP001596052"/>
    </source>
</evidence>
<sequence length="322" mass="34931">MTSAAARLFLLPLLLCALPARALERFDFSAPLMFTTFRISVHAQDRAQAEKAADAAFKRIAALNAVFSDYEPNSELIQCCNAGPDKPVKVSADLYDLVHRSQQLAEITDGAFDITCGNLTHLWRRTKRTHQLPPAERRQLALAATDWHALRLDEKAHTLTLLKPGMLLDVGGIAKGYAADAGLKVLREHGLNSALMMAGGDIAIGDPPPGEDAWEIKLRQFATQKPEEDLISVRLHNCGVSTSGDLYQFTEIEGKRYSHIVSPFTGMGLTERIACSVIAPDCTTSDALATAMCVLGKERGEKAASQIKGVTVKFAQTTADAK</sequence>
<keyword evidence="5 11" id="KW-0808">Transferase</keyword>
<proteinExistence type="inferred from homology"/>
<keyword evidence="6 11" id="KW-0479">Metal-binding</keyword>
<keyword evidence="12" id="KW-0732">Signal</keyword>
<reference evidence="14" key="1">
    <citation type="journal article" date="2019" name="Int. J. Syst. Evol. Microbiol.">
        <title>The Global Catalogue of Microorganisms (GCM) 10K type strain sequencing project: providing services to taxonomists for standard genome sequencing and annotation.</title>
        <authorList>
            <consortium name="The Broad Institute Genomics Platform"/>
            <consortium name="The Broad Institute Genome Sequencing Center for Infectious Disease"/>
            <person name="Wu L."/>
            <person name="Ma J."/>
        </authorList>
    </citation>
    <scope>NUCLEOTIDE SEQUENCE [LARGE SCALE GENOMIC DNA]</scope>
    <source>
        <strain evidence="14">CGMCC 4.1469</strain>
    </source>
</reference>
<evidence type="ECO:0000256" key="10">
    <source>
        <dbReference type="ARBA" id="ARBA00048540"/>
    </source>
</evidence>
<feature type="signal peptide" evidence="12">
    <location>
        <begin position="1"/>
        <end position="22"/>
    </location>
</feature>
<dbReference type="GO" id="GO:0016740">
    <property type="term" value="F:transferase activity"/>
    <property type="evidence" value="ECO:0007669"/>
    <property type="project" value="UniProtKB-KW"/>
</dbReference>
<keyword evidence="8 11" id="KW-0460">Magnesium</keyword>
<protein>
    <recommendedName>
        <fullName evidence="3 11">FAD:protein FMN transferase</fullName>
        <ecNumber evidence="2 11">2.7.1.180</ecNumber>
    </recommendedName>
    <alternativeName>
        <fullName evidence="9 11">Flavin transferase</fullName>
    </alternativeName>
</protein>
<dbReference type="Gene3D" id="3.10.520.10">
    <property type="entry name" value="ApbE-like domains"/>
    <property type="match status" value="1"/>
</dbReference>
<comment type="similarity">
    <text evidence="11">Belongs to the ApbE family.</text>
</comment>
<evidence type="ECO:0000256" key="1">
    <source>
        <dbReference type="ARBA" id="ARBA00001946"/>
    </source>
</evidence>
<evidence type="ECO:0000256" key="4">
    <source>
        <dbReference type="ARBA" id="ARBA00022630"/>
    </source>
</evidence>
<dbReference type="SUPFAM" id="SSF143631">
    <property type="entry name" value="ApbE-like"/>
    <property type="match status" value="1"/>
</dbReference>
<dbReference type="RefSeq" id="WP_377166817.1">
    <property type="nucleotide sequence ID" value="NZ_JBHSMQ010000004.1"/>
</dbReference>
<dbReference type="EMBL" id="JBHSMQ010000004">
    <property type="protein sequence ID" value="MFC5455586.1"/>
    <property type="molecule type" value="Genomic_DNA"/>
</dbReference>
<dbReference type="PIRSF" id="PIRSF006268">
    <property type="entry name" value="ApbE"/>
    <property type="match status" value="1"/>
</dbReference>
<dbReference type="Proteomes" id="UP001596052">
    <property type="component" value="Unassembled WGS sequence"/>
</dbReference>
<keyword evidence="4 11" id="KW-0285">Flavoprotein</keyword>
<evidence type="ECO:0000256" key="5">
    <source>
        <dbReference type="ARBA" id="ARBA00022679"/>
    </source>
</evidence>
<evidence type="ECO:0000256" key="7">
    <source>
        <dbReference type="ARBA" id="ARBA00022827"/>
    </source>
</evidence>
<keyword evidence="7 11" id="KW-0274">FAD</keyword>
<evidence type="ECO:0000256" key="3">
    <source>
        <dbReference type="ARBA" id="ARBA00016337"/>
    </source>
</evidence>
<organism evidence="13 14">
    <name type="scientific">Prosthecobacter fluviatilis</name>
    <dbReference type="NCBI Taxonomy" id="445931"/>
    <lineage>
        <taxon>Bacteria</taxon>
        <taxon>Pseudomonadati</taxon>
        <taxon>Verrucomicrobiota</taxon>
        <taxon>Verrucomicrobiia</taxon>
        <taxon>Verrucomicrobiales</taxon>
        <taxon>Verrucomicrobiaceae</taxon>
        <taxon>Prosthecobacter</taxon>
    </lineage>
</organism>
<gene>
    <name evidence="13" type="ORF">ACFQDI_12020</name>
</gene>
<evidence type="ECO:0000256" key="11">
    <source>
        <dbReference type="PIRNR" id="PIRNR006268"/>
    </source>
</evidence>
<dbReference type="PANTHER" id="PTHR30040">
    <property type="entry name" value="THIAMINE BIOSYNTHESIS LIPOPROTEIN APBE"/>
    <property type="match status" value="1"/>
</dbReference>
<name>A0ABW0KSD6_9BACT</name>
<comment type="cofactor">
    <cofactor evidence="1">
        <name>Mg(2+)</name>
        <dbReference type="ChEBI" id="CHEBI:18420"/>
    </cofactor>
</comment>
<evidence type="ECO:0000313" key="13">
    <source>
        <dbReference type="EMBL" id="MFC5455586.1"/>
    </source>
</evidence>
<dbReference type="InterPro" id="IPR024932">
    <property type="entry name" value="ApbE"/>
</dbReference>
<evidence type="ECO:0000256" key="2">
    <source>
        <dbReference type="ARBA" id="ARBA00011955"/>
    </source>
</evidence>
<comment type="caution">
    <text evidence="13">The sequence shown here is derived from an EMBL/GenBank/DDBJ whole genome shotgun (WGS) entry which is preliminary data.</text>
</comment>
<evidence type="ECO:0000256" key="9">
    <source>
        <dbReference type="ARBA" id="ARBA00031306"/>
    </source>
</evidence>
<accession>A0ABW0KSD6</accession>
<comment type="catalytic activity">
    <reaction evidence="10 11">
        <text>L-threonyl-[protein] + FAD = FMN-L-threonyl-[protein] + AMP + H(+)</text>
        <dbReference type="Rhea" id="RHEA:36847"/>
        <dbReference type="Rhea" id="RHEA-COMP:11060"/>
        <dbReference type="Rhea" id="RHEA-COMP:11061"/>
        <dbReference type="ChEBI" id="CHEBI:15378"/>
        <dbReference type="ChEBI" id="CHEBI:30013"/>
        <dbReference type="ChEBI" id="CHEBI:57692"/>
        <dbReference type="ChEBI" id="CHEBI:74257"/>
        <dbReference type="ChEBI" id="CHEBI:456215"/>
        <dbReference type="EC" id="2.7.1.180"/>
    </reaction>
</comment>
<dbReference type="EC" id="2.7.1.180" evidence="2 11"/>